<organism evidence="2 3">
    <name type="scientific">Senna tora</name>
    <dbReference type="NCBI Taxonomy" id="362788"/>
    <lineage>
        <taxon>Eukaryota</taxon>
        <taxon>Viridiplantae</taxon>
        <taxon>Streptophyta</taxon>
        <taxon>Embryophyta</taxon>
        <taxon>Tracheophyta</taxon>
        <taxon>Spermatophyta</taxon>
        <taxon>Magnoliopsida</taxon>
        <taxon>eudicotyledons</taxon>
        <taxon>Gunneridae</taxon>
        <taxon>Pentapetalae</taxon>
        <taxon>rosids</taxon>
        <taxon>fabids</taxon>
        <taxon>Fabales</taxon>
        <taxon>Fabaceae</taxon>
        <taxon>Caesalpinioideae</taxon>
        <taxon>Cassia clade</taxon>
        <taxon>Senna</taxon>
    </lineage>
</organism>
<feature type="compositionally biased region" description="Basic and acidic residues" evidence="1">
    <location>
        <begin position="1"/>
        <end position="16"/>
    </location>
</feature>
<dbReference type="AlphaFoldDB" id="A0A835CFC1"/>
<dbReference type="EMBL" id="JAAIUW010000003">
    <property type="protein sequence ID" value="KAF7839416.1"/>
    <property type="molecule type" value="Genomic_DNA"/>
</dbReference>
<sequence>MGDKKNDSRKGDDNSKDMNTSNVDGGGCLAEETRWSDGTAKRTSTRAKN</sequence>
<protein>
    <submittedName>
        <fullName evidence="2">Uncharacterized protein</fullName>
    </submittedName>
</protein>
<proteinExistence type="predicted"/>
<feature type="region of interest" description="Disordered" evidence="1">
    <location>
        <begin position="1"/>
        <end position="49"/>
    </location>
</feature>
<comment type="caution">
    <text evidence="2">The sequence shown here is derived from an EMBL/GenBank/DDBJ whole genome shotgun (WGS) entry which is preliminary data.</text>
</comment>
<dbReference type="Proteomes" id="UP000634136">
    <property type="component" value="Unassembled WGS sequence"/>
</dbReference>
<reference evidence="2" key="1">
    <citation type="submission" date="2020-09" db="EMBL/GenBank/DDBJ databases">
        <title>Genome-Enabled Discovery of Anthraquinone Biosynthesis in Senna tora.</title>
        <authorList>
            <person name="Kang S.-H."/>
            <person name="Pandey R.P."/>
            <person name="Lee C.-M."/>
            <person name="Sim J.-S."/>
            <person name="Jeong J.-T."/>
            <person name="Choi B.-S."/>
            <person name="Jung M."/>
            <person name="Ginzburg D."/>
            <person name="Zhao K."/>
            <person name="Won S.Y."/>
            <person name="Oh T.-J."/>
            <person name="Yu Y."/>
            <person name="Kim N.-H."/>
            <person name="Lee O.R."/>
            <person name="Lee T.-H."/>
            <person name="Bashyal P."/>
            <person name="Kim T.-S."/>
            <person name="Lee W.-H."/>
            <person name="Kawkins C."/>
            <person name="Kim C.-K."/>
            <person name="Kim J.S."/>
            <person name="Ahn B.O."/>
            <person name="Rhee S.Y."/>
            <person name="Sohng J.K."/>
        </authorList>
    </citation>
    <scope>NUCLEOTIDE SEQUENCE</scope>
    <source>
        <tissue evidence="2">Leaf</tissue>
    </source>
</reference>
<keyword evidence="3" id="KW-1185">Reference proteome</keyword>
<evidence type="ECO:0000313" key="2">
    <source>
        <dbReference type="EMBL" id="KAF7839416.1"/>
    </source>
</evidence>
<name>A0A835CFC1_9FABA</name>
<evidence type="ECO:0000313" key="3">
    <source>
        <dbReference type="Proteomes" id="UP000634136"/>
    </source>
</evidence>
<gene>
    <name evidence="2" type="ORF">G2W53_007898</name>
</gene>
<accession>A0A835CFC1</accession>
<evidence type="ECO:0000256" key="1">
    <source>
        <dbReference type="SAM" id="MobiDB-lite"/>
    </source>
</evidence>